<feature type="region of interest" description="Disordered" evidence="1">
    <location>
        <begin position="284"/>
        <end position="329"/>
    </location>
</feature>
<keyword evidence="3" id="KW-1185">Reference proteome</keyword>
<evidence type="ECO:0000313" key="3">
    <source>
        <dbReference type="Proteomes" id="UP000829364"/>
    </source>
</evidence>
<feature type="compositionally biased region" description="Polar residues" evidence="1">
    <location>
        <begin position="315"/>
        <end position="329"/>
    </location>
</feature>
<reference evidence="2" key="1">
    <citation type="submission" date="2021-11" db="EMBL/GenBank/DDBJ databases">
        <title>Purpureocillium_takamizusanense_genome.</title>
        <authorList>
            <person name="Nguyen N.-H."/>
        </authorList>
    </citation>
    <scope>NUCLEOTIDE SEQUENCE</scope>
    <source>
        <strain evidence="2">PT3</strain>
    </source>
</reference>
<dbReference type="KEGG" id="ptkz:JDV02_006917"/>
<dbReference type="Proteomes" id="UP000829364">
    <property type="component" value="Chromosome 6"/>
</dbReference>
<evidence type="ECO:0000256" key="1">
    <source>
        <dbReference type="SAM" id="MobiDB-lite"/>
    </source>
</evidence>
<sequence length="349" mass="36722">MDEAPTQSSRSPVSALGHSQPVSAAPLIAAAPQIPPAPPSAPVLVDIEDSDEESGEENPYATIEEAAEKLCTLMDSLQGDFVGKGFPLTGAAVDELQDAAIDIWLQRGFLDAEDDDIKEDMVNLLKSLFQVKRQAIQFRHKFKNSRVLRSASAKAAESSSLKSLQELQLGPTPRGRIQYTSEQLSQLAAGAMPRPKDLDQADYLPAPGKRAKISQTPKIDGLAQVRKWLDNGKRHAPAGAQVLVSSSAASASFSIPATTAAMPAVTMPGPLTALSETSCEAMELDSLPPTPASRWGVPSGQGASGYQQAAKPYASSISGTNKSSEPAATRTAVQLNPVAKGLANSLWAN</sequence>
<feature type="region of interest" description="Disordered" evidence="1">
    <location>
        <begin position="24"/>
        <end position="59"/>
    </location>
</feature>
<accession>A0A9Q8VCN6</accession>
<name>A0A9Q8VCN6_9HYPO</name>
<dbReference type="RefSeq" id="XP_047844349.1">
    <property type="nucleotide sequence ID" value="XM_047988354.1"/>
</dbReference>
<evidence type="ECO:0000313" key="2">
    <source>
        <dbReference type="EMBL" id="UNI20868.1"/>
    </source>
</evidence>
<dbReference type="EMBL" id="CP086359">
    <property type="protein sequence ID" value="UNI20868.1"/>
    <property type="molecule type" value="Genomic_DNA"/>
</dbReference>
<gene>
    <name evidence="2" type="ORF">JDV02_006917</name>
</gene>
<dbReference type="AlphaFoldDB" id="A0A9Q8VCN6"/>
<dbReference type="GeneID" id="72068866"/>
<proteinExistence type="predicted"/>
<feature type="compositionally biased region" description="Acidic residues" evidence="1">
    <location>
        <begin position="46"/>
        <end position="56"/>
    </location>
</feature>
<protein>
    <submittedName>
        <fullName evidence="2">Uncharacterized protein</fullName>
    </submittedName>
</protein>
<dbReference type="OrthoDB" id="5143322at2759"/>
<organism evidence="2 3">
    <name type="scientific">Purpureocillium takamizusanense</name>
    <dbReference type="NCBI Taxonomy" id="2060973"/>
    <lineage>
        <taxon>Eukaryota</taxon>
        <taxon>Fungi</taxon>
        <taxon>Dikarya</taxon>
        <taxon>Ascomycota</taxon>
        <taxon>Pezizomycotina</taxon>
        <taxon>Sordariomycetes</taxon>
        <taxon>Hypocreomycetidae</taxon>
        <taxon>Hypocreales</taxon>
        <taxon>Ophiocordycipitaceae</taxon>
        <taxon>Purpureocillium</taxon>
    </lineage>
</organism>